<dbReference type="GO" id="GO:0003676">
    <property type="term" value="F:nucleic acid binding"/>
    <property type="evidence" value="ECO:0007669"/>
    <property type="project" value="InterPro"/>
</dbReference>
<keyword evidence="1" id="KW-0378">Hydrolase</keyword>
<dbReference type="PATRIC" id="fig|701521.8.peg.1097"/>
<protein>
    <submittedName>
        <fullName evidence="5">Uncharacterized protein</fullName>
    </submittedName>
</protein>
<feature type="domain" description="HD" evidence="4">
    <location>
        <begin position="164"/>
        <end position="281"/>
    </location>
</feature>
<dbReference type="GO" id="GO:0031125">
    <property type="term" value="P:rRNA 3'-end processing"/>
    <property type="evidence" value="ECO:0007669"/>
    <property type="project" value="TreeGrafter"/>
</dbReference>
<dbReference type="PANTHER" id="PTHR37294">
    <property type="entry name" value="3'-5' EXORIBONUCLEASE YHAM"/>
    <property type="match status" value="1"/>
</dbReference>
<evidence type="ECO:0000259" key="3">
    <source>
        <dbReference type="Pfam" id="PF01336"/>
    </source>
</evidence>
<dbReference type="EMBL" id="CP003137">
    <property type="protein sequence ID" value="AEV95417.1"/>
    <property type="molecule type" value="Genomic_DNA"/>
</dbReference>
<dbReference type="STRING" id="701521.PECL_1155"/>
<keyword evidence="2" id="KW-0269">Exonuclease</keyword>
<dbReference type="InterPro" id="IPR006674">
    <property type="entry name" value="HD_domain"/>
</dbReference>
<sequence>MTKQIKEFENDESMDIFVLIKSADKRVTRAKKDYLSMTFQDQSGTIRGNFWDASSEDITNFQAGKVVFLSGLRETYKGNPQVKINSMRLADDASEPANPKLYMDKIPVSVDELREEINSTVFEITNADWNRIVRYLLKKFDASFFSFPAAKTNHHAFEGGLAFHTVSILRMAKSVAKQYEQIDKSLLFAGAILHDLGKTIELSGPVGTTYTVPGNLLGHIVLIDEEIVKAAQELKIDTNSESMIILRHMIISHHGLKEYGSPIEPHMLEAVVLHALDDLDAQIQMVSGALKGVTPGTFSERIFGMDGRNFYQPETK</sequence>
<evidence type="ECO:0000256" key="1">
    <source>
        <dbReference type="ARBA" id="ARBA00022801"/>
    </source>
</evidence>
<dbReference type="Proteomes" id="UP000005444">
    <property type="component" value="Chromosome"/>
</dbReference>
<proteinExistence type="predicted"/>
<dbReference type="CDD" id="cd00077">
    <property type="entry name" value="HDc"/>
    <property type="match status" value="1"/>
</dbReference>
<dbReference type="FunFam" id="1.10.3210.10:FF:000008">
    <property type="entry name" value="3'-5' exoribonuclease YhaM"/>
    <property type="match status" value="1"/>
</dbReference>
<organism evidence="5 6">
    <name type="scientific">Pediococcus claussenii (strain ATCC BAA-344 / DSM 14800 / JCM 18046 / KCTC 3811 / LMG 21948 / P06)</name>
    <dbReference type="NCBI Taxonomy" id="701521"/>
    <lineage>
        <taxon>Bacteria</taxon>
        <taxon>Bacillati</taxon>
        <taxon>Bacillota</taxon>
        <taxon>Bacilli</taxon>
        <taxon>Lactobacillales</taxon>
        <taxon>Lactobacillaceae</taxon>
        <taxon>Pediococcus</taxon>
    </lineage>
</organism>
<evidence type="ECO:0000313" key="6">
    <source>
        <dbReference type="Proteomes" id="UP000005444"/>
    </source>
</evidence>
<dbReference type="InterPro" id="IPR004365">
    <property type="entry name" value="NA-bd_OB_tRNA"/>
</dbReference>
<feature type="domain" description="OB" evidence="3">
    <location>
        <begin position="26"/>
        <end position="89"/>
    </location>
</feature>
<dbReference type="Gene3D" id="2.40.50.140">
    <property type="entry name" value="Nucleic acid-binding proteins"/>
    <property type="match status" value="1"/>
</dbReference>
<dbReference type="InterPro" id="IPR012340">
    <property type="entry name" value="NA-bd_OB-fold"/>
</dbReference>
<evidence type="ECO:0000256" key="2">
    <source>
        <dbReference type="ARBA" id="ARBA00022839"/>
    </source>
</evidence>
<dbReference type="GO" id="GO:0004527">
    <property type="term" value="F:exonuclease activity"/>
    <property type="evidence" value="ECO:0007669"/>
    <property type="project" value="UniProtKB-KW"/>
</dbReference>
<dbReference type="SUPFAM" id="SSF109604">
    <property type="entry name" value="HD-domain/PDEase-like"/>
    <property type="match status" value="1"/>
</dbReference>
<dbReference type="InterPro" id="IPR003607">
    <property type="entry name" value="HD/PDEase_dom"/>
</dbReference>
<reference evidence="5 6" key="1">
    <citation type="journal article" date="2012" name="J. Bacteriol.">
        <title>Complete Genome Sequence of the Beer Spoilage Organism Pediococcus claussenii ATCC BAA-344T.</title>
        <authorList>
            <person name="Pittet V."/>
            <person name="Abegunde T."/>
            <person name="Marfleet T."/>
            <person name="Haakensen M."/>
            <person name="Morrow K."/>
            <person name="Jayaprakash T."/>
            <person name="Schroeder K."/>
            <person name="Trost B."/>
            <person name="Byrns S."/>
            <person name="Bergsveinson J."/>
            <person name="Kusalik A."/>
            <person name="Ziola B."/>
        </authorList>
    </citation>
    <scope>NUCLEOTIDE SEQUENCE [LARGE SCALE GENOMIC DNA]</scope>
    <source>
        <strain evidence="5 6">ATCC BAA-344</strain>
    </source>
</reference>
<dbReference type="PANTHER" id="PTHR37294:SF1">
    <property type="entry name" value="3'-5' EXORIBONUCLEASE YHAM"/>
    <property type="match status" value="1"/>
</dbReference>
<name>G8PDT2_PEDCP</name>
<gene>
    <name evidence="5" type="ordered locus">PECL_1155</name>
</gene>
<dbReference type="Gene3D" id="1.10.3210.10">
    <property type="entry name" value="Hypothetical protein af1432"/>
    <property type="match status" value="1"/>
</dbReference>
<dbReference type="InterPro" id="IPR050798">
    <property type="entry name" value="YhaM_exoribonuc/phosphodiest"/>
</dbReference>
<dbReference type="Pfam" id="PF01966">
    <property type="entry name" value="HD"/>
    <property type="match status" value="1"/>
</dbReference>
<dbReference type="CDD" id="cd04492">
    <property type="entry name" value="YhaM_OBF_like"/>
    <property type="match status" value="1"/>
</dbReference>
<dbReference type="RefSeq" id="WP_014215613.1">
    <property type="nucleotide sequence ID" value="NC_016605.1"/>
</dbReference>
<accession>G8PDT2</accession>
<dbReference type="KEGG" id="pce:PECL_1155"/>
<evidence type="ECO:0000313" key="5">
    <source>
        <dbReference type="EMBL" id="AEV95417.1"/>
    </source>
</evidence>
<dbReference type="Pfam" id="PF01336">
    <property type="entry name" value="tRNA_anti-codon"/>
    <property type="match status" value="1"/>
</dbReference>
<dbReference type="HOGENOM" id="CLU_056349_2_0_9"/>
<dbReference type="eggNOG" id="COG3481">
    <property type="taxonomic scope" value="Bacteria"/>
</dbReference>
<dbReference type="AlphaFoldDB" id="G8PDT2"/>
<dbReference type="SUPFAM" id="SSF50249">
    <property type="entry name" value="Nucleic acid-binding proteins"/>
    <property type="match status" value="1"/>
</dbReference>
<keyword evidence="2" id="KW-0540">Nuclease</keyword>
<evidence type="ECO:0000259" key="4">
    <source>
        <dbReference type="Pfam" id="PF01966"/>
    </source>
</evidence>
<keyword evidence="6" id="KW-1185">Reference proteome</keyword>